<evidence type="ECO:0000313" key="9">
    <source>
        <dbReference type="Proteomes" id="UP001341281"/>
    </source>
</evidence>
<evidence type="ECO:0000313" key="8">
    <source>
        <dbReference type="EMBL" id="WVZ81869.1"/>
    </source>
</evidence>
<dbReference type="Proteomes" id="UP001341281">
    <property type="component" value="Chromosome 06"/>
</dbReference>
<evidence type="ECO:0000256" key="3">
    <source>
        <dbReference type="ARBA" id="ARBA00023054"/>
    </source>
</evidence>
<evidence type="ECO:0000259" key="7">
    <source>
        <dbReference type="PROSITE" id="PS51519"/>
    </source>
</evidence>
<keyword evidence="5" id="KW-0804">Transcription</keyword>
<dbReference type="PANTHER" id="PTHR46373:SF28">
    <property type="entry name" value="OS06G0228950 PROTEIN"/>
    <property type="match status" value="1"/>
</dbReference>
<keyword evidence="6" id="KW-0539">Nucleus</keyword>
<proteinExistence type="predicted"/>
<organism evidence="8 9">
    <name type="scientific">Paspalum notatum var. saurae</name>
    <dbReference type="NCBI Taxonomy" id="547442"/>
    <lineage>
        <taxon>Eukaryota</taxon>
        <taxon>Viridiplantae</taxon>
        <taxon>Streptophyta</taxon>
        <taxon>Embryophyta</taxon>
        <taxon>Tracheophyta</taxon>
        <taxon>Spermatophyta</taxon>
        <taxon>Magnoliopsida</taxon>
        <taxon>Liliopsida</taxon>
        <taxon>Poales</taxon>
        <taxon>Poaceae</taxon>
        <taxon>PACMAD clade</taxon>
        <taxon>Panicoideae</taxon>
        <taxon>Andropogonodae</taxon>
        <taxon>Paspaleae</taxon>
        <taxon>Paspalinae</taxon>
        <taxon>Paspalum</taxon>
    </lineage>
</organism>
<dbReference type="PANTHER" id="PTHR46373">
    <property type="entry name" value="PROTEIN RKD4"/>
    <property type="match status" value="1"/>
</dbReference>
<keyword evidence="3" id="KW-0175">Coiled coil</keyword>
<protein>
    <recommendedName>
        <fullName evidence="7">RWP-RK domain-containing protein</fullName>
    </recommendedName>
</protein>
<dbReference type="GO" id="GO:0003677">
    <property type="term" value="F:DNA binding"/>
    <property type="evidence" value="ECO:0007669"/>
    <property type="project" value="UniProtKB-KW"/>
</dbReference>
<dbReference type="GO" id="GO:0003700">
    <property type="term" value="F:DNA-binding transcription factor activity"/>
    <property type="evidence" value="ECO:0007669"/>
    <property type="project" value="InterPro"/>
</dbReference>
<dbReference type="Pfam" id="PF02042">
    <property type="entry name" value="RWP-RK"/>
    <property type="match status" value="1"/>
</dbReference>
<dbReference type="EMBL" id="CP144750">
    <property type="protein sequence ID" value="WVZ81869.1"/>
    <property type="molecule type" value="Genomic_DNA"/>
</dbReference>
<name>A0AAQ3TX30_PASNO</name>
<feature type="domain" description="RWP-RK" evidence="7">
    <location>
        <begin position="101"/>
        <end position="185"/>
    </location>
</feature>
<keyword evidence="4" id="KW-0238">DNA-binding</keyword>
<keyword evidence="2" id="KW-0805">Transcription regulation</keyword>
<dbReference type="InterPro" id="IPR003035">
    <property type="entry name" value="RWP-RK_dom"/>
</dbReference>
<evidence type="ECO:0000256" key="2">
    <source>
        <dbReference type="ARBA" id="ARBA00023015"/>
    </source>
</evidence>
<comment type="function">
    <text evidence="1">Putative transcription factor.</text>
</comment>
<gene>
    <name evidence="8" type="ORF">U9M48_029200</name>
</gene>
<sequence>MEANHEESSLWPYWTGTWPDSYLVEEDAFLSNFSFPSLHFQPSCSTITSSNILQDELDAIFDDDVLRHWDAMEQSDTKIEAGNKWLPPLCYGDEKEVSSNAKIVVRAEQHARAEETALTFELVSQYFYMPIMQAARELNVGLTLLKKRCRELGIPRWPHRKMKSLQSLINNVQVLQEAGKATGDEQLRAMVEKLQQEKQLLEQRPYVQLDEKTKRLRQACFKANYKKRRLMALEAEEGSKY</sequence>
<evidence type="ECO:0000256" key="4">
    <source>
        <dbReference type="ARBA" id="ARBA00023125"/>
    </source>
</evidence>
<reference evidence="8 9" key="1">
    <citation type="submission" date="2024-02" db="EMBL/GenBank/DDBJ databases">
        <title>High-quality chromosome-scale genome assembly of Pensacola bahiagrass (Paspalum notatum Flugge var. saurae).</title>
        <authorList>
            <person name="Vega J.M."/>
            <person name="Podio M."/>
            <person name="Orjuela J."/>
            <person name="Siena L.A."/>
            <person name="Pessino S.C."/>
            <person name="Combes M.C."/>
            <person name="Mariac C."/>
            <person name="Albertini E."/>
            <person name="Pupilli F."/>
            <person name="Ortiz J.P.A."/>
            <person name="Leblanc O."/>
        </authorList>
    </citation>
    <scope>NUCLEOTIDE SEQUENCE [LARGE SCALE GENOMIC DNA]</scope>
    <source>
        <strain evidence="8">R1</strain>
        <tissue evidence="8">Leaf</tissue>
    </source>
</reference>
<evidence type="ECO:0000256" key="1">
    <source>
        <dbReference type="ARBA" id="ARBA00004049"/>
    </source>
</evidence>
<dbReference type="AlphaFoldDB" id="A0AAQ3TX30"/>
<accession>A0AAQ3TX30</accession>
<dbReference type="PROSITE" id="PS51519">
    <property type="entry name" value="RWP_RK"/>
    <property type="match status" value="1"/>
</dbReference>
<dbReference type="InterPro" id="IPR044607">
    <property type="entry name" value="RKD-like"/>
</dbReference>
<evidence type="ECO:0000256" key="5">
    <source>
        <dbReference type="ARBA" id="ARBA00023163"/>
    </source>
</evidence>
<evidence type="ECO:0000256" key="6">
    <source>
        <dbReference type="ARBA" id="ARBA00023242"/>
    </source>
</evidence>
<keyword evidence="9" id="KW-1185">Reference proteome</keyword>